<dbReference type="Proteomes" id="UP000824190">
    <property type="component" value="Unassembled WGS sequence"/>
</dbReference>
<sequence>MRKDLFRSYRAMPIQYWALLVFALLLGLISSYFAAWSSDYDPDSLSNVGEKLGAQVFKYFFCVMLTVSAMTILGVLLFPGRFKDKRVQQLSNQVLGALTAVYVVVLALGPAVSGRAEIYSGFWVLPFTVVMLVARPVCELIIELFLPVNRKIIDTEFR</sequence>
<evidence type="ECO:0000256" key="1">
    <source>
        <dbReference type="SAM" id="Phobius"/>
    </source>
</evidence>
<keyword evidence="1" id="KW-0812">Transmembrane</keyword>
<protein>
    <submittedName>
        <fullName evidence="2">Uncharacterized protein</fullName>
    </submittedName>
</protein>
<feature type="transmembrane region" description="Helical" evidence="1">
    <location>
        <begin position="56"/>
        <end position="78"/>
    </location>
</feature>
<gene>
    <name evidence="2" type="ORF">H9870_02105</name>
</gene>
<dbReference type="AlphaFoldDB" id="A0A9D1UK78"/>
<dbReference type="EMBL" id="DXGC01000017">
    <property type="protein sequence ID" value="HIW90448.1"/>
    <property type="molecule type" value="Genomic_DNA"/>
</dbReference>
<reference evidence="2" key="1">
    <citation type="journal article" date="2021" name="PeerJ">
        <title>Extensive microbial diversity within the chicken gut microbiome revealed by metagenomics and culture.</title>
        <authorList>
            <person name="Gilroy R."/>
            <person name="Ravi A."/>
            <person name="Getino M."/>
            <person name="Pursley I."/>
            <person name="Horton D.L."/>
            <person name="Alikhan N.F."/>
            <person name="Baker D."/>
            <person name="Gharbi K."/>
            <person name="Hall N."/>
            <person name="Watson M."/>
            <person name="Adriaenssens E.M."/>
            <person name="Foster-Nyarko E."/>
            <person name="Jarju S."/>
            <person name="Secka A."/>
            <person name="Antonio M."/>
            <person name="Oren A."/>
            <person name="Chaudhuri R.R."/>
            <person name="La Ragione R."/>
            <person name="Hildebrand F."/>
            <person name="Pallen M.J."/>
        </authorList>
    </citation>
    <scope>NUCLEOTIDE SEQUENCE</scope>
    <source>
        <strain evidence="2">CHK32-1732</strain>
    </source>
</reference>
<keyword evidence="1" id="KW-1133">Transmembrane helix</keyword>
<feature type="transmembrane region" description="Helical" evidence="1">
    <location>
        <begin position="90"/>
        <end position="112"/>
    </location>
</feature>
<name>A0A9D1UK78_9CORY</name>
<organism evidence="2 3">
    <name type="scientific">Candidatus Corynebacterium avicola</name>
    <dbReference type="NCBI Taxonomy" id="2838527"/>
    <lineage>
        <taxon>Bacteria</taxon>
        <taxon>Bacillati</taxon>
        <taxon>Actinomycetota</taxon>
        <taxon>Actinomycetes</taxon>
        <taxon>Mycobacteriales</taxon>
        <taxon>Corynebacteriaceae</taxon>
        <taxon>Corynebacterium</taxon>
    </lineage>
</organism>
<evidence type="ECO:0000313" key="2">
    <source>
        <dbReference type="EMBL" id="HIW90448.1"/>
    </source>
</evidence>
<comment type="caution">
    <text evidence="2">The sequence shown here is derived from an EMBL/GenBank/DDBJ whole genome shotgun (WGS) entry which is preliminary data.</text>
</comment>
<proteinExistence type="predicted"/>
<feature type="transmembrane region" description="Helical" evidence="1">
    <location>
        <begin position="16"/>
        <end position="36"/>
    </location>
</feature>
<reference evidence="2" key="2">
    <citation type="submission" date="2021-04" db="EMBL/GenBank/DDBJ databases">
        <authorList>
            <person name="Gilroy R."/>
        </authorList>
    </citation>
    <scope>NUCLEOTIDE SEQUENCE</scope>
    <source>
        <strain evidence="2">CHK32-1732</strain>
    </source>
</reference>
<accession>A0A9D1UK78</accession>
<evidence type="ECO:0000313" key="3">
    <source>
        <dbReference type="Proteomes" id="UP000824190"/>
    </source>
</evidence>
<keyword evidence="1" id="KW-0472">Membrane</keyword>
<feature type="transmembrane region" description="Helical" evidence="1">
    <location>
        <begin position="118"/>
        <end position="142"/>
    </location>
</feature>